<dbReference type="AlphaFoldDB" id="A0A3L6RI92"/>
<protein>
    <submittedName>
        <fullName evidence="3">Zinc finger BED domain-containing protein DAYSLEEPER-like</fullName>
    </submittedName>
</protein>
<dbReference type="SUPFAM" id="SSF53098">
    <property type="entry name" value="Ribonuclease H-like"/>
    <property type="match status" value="1"/>
</dbReference>
<dbReference type="InterPro" id="IPR025525">
    <property type="entry name" value="hAT-like_transposase_RNase-H"/>
</dbReference>
<comment type="caution">
    <text evidence="3">The sequence shown here is derived from an EMBL/GenBank/DDBJ whole genome shotgun (WGS) entry which is preliminary data.</text>
</comment>
<dbReference type="STRING" id="4540.A0A3L6RI92"/>
<dbReference type="InterPro" id="IPR012337">
    <property type="entry name" value="RNaseH-like_sf"/>
</dbReference>
<dbReference type="Pfam" id="PF14372">
    <property type="entry name" value="hAT-like_RNase-H"/>
    <property type="match status" value="1"/>
</dbReference>
<gene>
    <name evidence="3" type="ORF">C2845_PM13G01800</name>
</gene>
<feature type="domain" description="HAT C-terminal dimerisation" evidence="1">
    <location>
        <begin position="218"/>
        <end position="265"/>
    </location>
</feature>
<dbReference type="Proteomes" id="UP000275267">
    <property type="component" value="Unassembled WGS sequence"/>
</dbReference>
<accession>A0A3L6RI92</accession>
<sequence>MDHVLHSIARCLLPHPDFQKQILCRVNHLNGTFQVRREFARHGLEDPWEYDEHWYWCYCPLEIADHDGDIETGSQELLHSLWKVIHRAIQTVSNSSHPTADLCLEQLFKVRYALKSQLSKATAAHAGECSGFGEKNVADVLKEALDTVDKAIQDSYLVWSIPHVLDPRYKLRSIKDNFEGAFGSEDAKCYTSGVTRKLKELYTNYIENGNDMVEELKELDYYLQDSPARQIKDGDILNWWKLHGSFQYPTVARMARDALAMPTCSKLTSDQIAHVRSMLRGYW</sequence>
<dbReference type="PANTHER" id="PTHR23272:SF104">
    <property type="entry name" value="HAT FAMILY DIMERISATION DOMAIN CONTAINING PROTEIN, EXPRESSED"/>
    <property type="match status" value="1"/>
</dbReference>
<dbReference type="OrthoDB" id="1607513at2759"/>
<evidence type="ECO:0000259" key="2">
    <source>
        <dbReference type="Pfam" id="PF14372"/>
    </source>
</evidence>
<evidence type="ECO:0000313" key="4">
    <source>
        <dbReference type="Proteomes" id="UP000275267"/>
    </source>
</evidence>
<dbReference type="GO" id="GO:0046983">
    <property type="term" value="F:protein dimerization activity"/>
    <property type="evidence" value="ECO:0007669"/>
    <property type="project" value="InterPro"/>
</dbReference>
<name>A0A3L6RI92_PANMI</name>
<dbReference type="PANTHER" id="PTHR23272">
    <property type="entry name" value="BED FINGER-RELATED"/>
    <property type="match status" value="1"/>
</dbReference>
<dbReference type="Pfam" id="PF05699">
    <property type="entry name" value="Dimer_Tnp_hAT"/>
    <property type="match status" value="1"/>
</dbReference>
<keyword evidence="4" id="KW-1185">Reference proteome</keyword>
<proteinExistence type="predicted"/>
<evidence type="ECO:0000259" key="1">
    <source>
        <dbReference type="Pfam" id="PF05699"/>
    </source>
</evidence>
<feature type="domain" description="hAT-like transposase RNase-H fold" evidence="2">
    <location>
        <begin position="93"/>
        <end position="205"/>
    </location>
</feature>
<dbReference type="InterPro" id="IPR008906">
    <property type="entry name" value="HATC_C_dom"/>
</dbReference>
<dbReference type="GO" id="GO:0003677">
    <property type="term" value="F:DNA binding"/>
    <property type="evidence" value="ECO:0007669"/>
    <property type="project" value="InterPro"/>
</dbReference>
<dbReference type="EMBL" id="PQIB02000008">
    <property type="protein sequence ID" value="RLN03818.1"/>
    <property type="molecule type" value="Genomic_DNA"/>
</dbReference>
<evidence type="ECO:0000313" key="3">
    <source>
        <dbReference type="EMBL" id="RLN03818.1"/>
    </source>
</evidence>
<reference evidence="4" key="1">
    <citation type="journal article" date="2019" name="Nat. Commun.">
        <title>The genome of broomcorn millet.</title>
        <authorList>
            <person name="Zou C."/>
            <person name="Miki D."/>
            <person name="Li D."/>
            <person name="Tang Q."/>
            <person name="Xiao L."/>
            <person name="Rajput S."/>
            <person name="Deng P."/>
            <person name="Jia W."/>
            <person name="Huang R."/>
            <person name="Zhang M."/>
            <person name="Sun Y."/>
            <person name="Hu J."/>
            <person name="Fu X."/>
            <person name="Schnable P.S."/>
            <person name="Li F."/>
            <person name="Zhang H."/>
            <person name="Feng B."/>
            <person name="Zhu X."/>
            <person name="Liu R."/>
            <person name="Schnable J.C."/>
            <person name="Zhu J.-K."/>
            <person name="Zhang H."/>
        </authorList>
    </citation>
    <scope>NUCLEOTIDE SEQUENCE [LARGE SCALE GENOMIC DNA]</scope>
</reference>
<organism evidence="3 4">
    <name type="scientific">Panicum miliaceum</name>
    <name type="common">Proso millet</name>
    <name type="synonym">Broomcorn millet</name>
    <dbReference type="NCBI Taxonomy" id="4540"/>
    <lineage>
        <taxon>Eukaryota</taxon>
        <taxon>Viridiplantae</taxon>
        <taxon>Streptophyta</taxon>
        <taxon>Embryophyta</taxon>
        <taxon>Tracheophyta</taxon>
        <taxon>Spermatophyta</taxon>
        <taxon>Magnoliopsida</taxon>
        <taxon>Liliopsida</taxon>
        <taxon>Poales</taxon>
        <taxon>Poaceae</taxon>
        <taxon>PACMAD clade</taxon>
        <taxon>Panicoideae</taxon>
        <taxon>Panicodae</taxon>
        <taxon>Paniceae</taxon>
        <taxon>Panicinae</taxon>
        <taxon>Panicum</taxon>
        <taxon>Panicum sect. Panicum</taxon>
    </lineage>
</organism>